<dbReference type="GO" id="GO:0006352">
    <property type="term" value="P:DNA-templated transcription initiation"/>
    <property type="evidence" value="ECO:0007669"/>
    <property type="project" value="InterPro"/>
</dbReference>
<dbReference type="EMBL" id="JAASRO010000001">
    <property type="protein sequence ID" value="NIK61320.1"/>
    <property type="molecule type" value="Genomic_DNA"/>
</dbReference>
<accession>A0A7X5VHD0</accession>
<dbReference type="RefSeq" id="WP_167215750.1">
    <property type="nucleotide sequence ID" value="NZ_JAASRO010000001.1"/>
</dbReference>
<dbReference type="GO" id="GO:0016987">
    <property type="term" value="F:sigma factor activity"/>
    <property type="evidence" value="ECO:0007669"/>
    <property type="project" value="UniProtKB-KW"/>
</dbReference>
<keyword evidence="8" id="KW-1185">Reference proteome</keyword>
<dbReference type="InterPro" id="IPR007627">
    <property type="entry name" value="RNA_pol_sigma70_r2"/>
</dbReference>
<dbReference type="Gene3D" id="1.10.10.10">
    <property type="entry name" value="Winged helix-like DNA-binding domain superfamily/Winged helix DNA-binding domain"/>
    <property type="match status" value="1"/>
</dbReference>
<evidence type="ECO:0000256" key="1">
    <source>
        <dbReference type="ARBA" id="ARBA00010641"/>
    </source>
</evidence>
<dbReference type="SUPFAM" id="SSF88659">
    <property type="entry name" value="Sigma3 and sigma4 domains of RNA polymerase sigma factors"/>
    <property type="match status" value="1"/>
</dbReference>
<keyword evidence="2" id="KW-0805">Transcription regulation</keyword>
<comment type="caution">
    <text evidence="7">The sequence shown here is derived from an EMBL/GenBank/DDBJ whole genome shotgun (WGS) entry which is preliminary data.</text>
</comment>
<dbReference type="InterPro" id="IPR052704">
    <property type="entry name" value="ECF_Sigma-70_Domain"/>
</dbReference>
<keyword evidence="3" id="KW-0731">Sigma factor</keyword>
<protein>
    <submittedName>
        <fullName evidence="7">RNA polymerase sigma factor (Sigma-70 family)</fullName>
    </submittedName>
</protein>
<dbReference type="NCBIfam" id="TIGR02937">
    <property type="entry name" value="sigma70-ECF"/>
    <property type="match status" value="1"/>
</dbReference>
<dbReference type="InterPro" id="IPR036388">
    <property type="entry name" value="WH-like_DNA-bd_sf"/>
</dbReference>
<evidence type="ECO:0000256" key="4">
    <source>
        <dbReference type="ARBA" id="ARBA00023163"/>
    </source>
</evidence>
<dbReference type="InterPro" id="IPR014284">
    <property type="entry name" value="RNA_pol_sigma-70_dom"/>
</dbReference>
<dbReference type="PANTHER" id="PTHR30173">
    <property type="entry name" value="SIGMA 19 FACTOR"/>
    <property type="match status" value="1"/>
</dbReference>
<name>A0A7X5VHD0_9ACTN</name>
<feature type="domain" description="RNA polymerase sigma-70 region 2" evidence="5">
    <location>
        <begin position="22"/>
        <end position="84"/>
    </location>
</feature>
<organism evidence="7 8">
    <name type="scientific">Kribbella shirazensis</name>
    <dbReference type="NCBI Taxonomy" id="1105143"/>
    <lineage>
        <taxon>Bacteria</taxon>
        <taxon>Bacillati</taxon>
        <taxon>Actinomycetota</taxon>
        <taxon>Actinomycetes</taxon>
        <taxon>Propionibacteriales</taxon>
        <taxon>Kribbellaceae</taxon>
        <taxon>Kribbella</taxon>
    </lineage>
</organism>
<dbReference type="Proteomes" id="UP000555407">
    <property type="component" value="Unassembled WGS sequence"/>
</dbReference>
<gene>
    <name evidence="7" type="ORF">BJY22_007037</name>
</gene>
<dbReference type="InterPro" id="IPR013324">
    <property type="entry name" value="RNA_pol_sigma_r3/r4-like"/>
</dbReference>
<dbReference type="Pfam" id="PF08281">
    <property type="entry name" value="Sigma70_r4_2"/>
    <property type="match status" value="1"/>
</dbReference>
<evidence type="ECO:0000259" key="5">
    <source>
        <dbReference type="Pfam" id="PF04542"/>
    </source>
</evidence>
<evidence type="ECO:0000256" key="3">
    <source>
        <dbReference type="ARBA" id="ARBA00023082"/>
    </source>
</evidence>
<feature type="domain" description="RNA polymerase sigma factor 70 region 4 type 2" evidence="6">
    <location>
        <begin position="121"/>
        <end position="173"/>
    </location>
</feature>
<dbReference type="PANTHER" id="PTHR30173:SF36">
    <property type="entry name" value="ECF RNA POLYMERASE SIGMA FACTOR SIGJ"/>
    <property type="match status" value="1"/>
</dbReference>
<evidence type="ECO:0000313" key="8">
    <source>
        <dbReference type="Proteomes" id="UP000555407"/>
    </source>
</evidence>
<evidence type="ECO:0000313" key="7">
    <source>
        <dbReference type="EMBL" id="NIK61320.1"/>
    </source>
</evidence>
<dbReference type="GO" id="GO:0003677">
    <property type="term" value="F:DNA binding"/>
    <property type="evidence" value="ECO:0007669"/>
    <property type="project" value="InterPro"/>
</dbReference>
<reference evidence="7 8" key="1">
    <citation type="submission" date="2020-03" db="EMBL/GenBank/DDBJ databases">
        <title>Sequencing the genomes of 1000 actinobacteria strains.</title>
        <authorList>
            <person name="Klenk H.-P."/>
        </authorList>
    </citation>
    <scope>NUCLEOTIDE SEQUENCE [LARGE SCALE GENOMIC DNA]</scope>
    <source>
        <strain evidence="7 8">DSM 45490</strain>
    </source>
</reference>
<comment type="similarity">
    <text evidence="1">Belongs to the sigma-70 factor family. ECF subfamily.</text>
</comment>
<dbReference type="Gene3D" id="1.10.1740.10">
    <property type="match status" value="1"/>
</dbReference>
<evidence type="ECO:0000259" key="6">
    <source>
        <dbReference type="Pfam" id="PF08281"/>
    </source>
</evidence>
<dbReference type="AlphaFoldDB" id="A0A7X5VHD0"/>
<sequence>MSTPVPSPAREDLDEAVRTFVEMRPRLMAIGYRMLASRTEAEDVVQETWVRWQNLDRTQVVDPPALLATMTRRLAINVLDSAHRRHESSVPLIDLATTERHRGDAGLDPVAVAETREGVERALHVVLERLNPRERAAFVLHDVFGYPYGQIAEFLNLRPANCRQLVSRARAHLAADRRAVVSVAGYRRFRDEFAVAARSGDLSRFEDVLSEELAS</sequence>
<dbReference type="InterPro" id="IPR013325">
    <property type="entry name" value="RNA_pol_sigma_r2"/>
</dbReference>
<dbReference type="InterPro" id="IPR013249">
    <property type="entry name" value="RNA_pol_sigma70_r4_t2"/>
</dbReference>
<dbReference type="SUPFAM" id="SSF88946">
    <property type="entry name" value="Sigma2 domain of RNA polymerase sigma factors"/>
    <property type="match status" value="1"/>
</dbReference>
<evidence type="ECO:0000256" key="2">
    <source>
        <dbReference type="ARBA" id="ARBA00023015"/>
    </source>
</evidence>
<proteinExistence type="inferred from homology"/>
<keyword evidence="4" id="KW-0804">Transcription</keyword>
<dbReference type="Pfam" id="PF04542">
    <property type="entry name" value="Sigma70_r2"/>
    <property type="match status" value="1"/>
</dbReference>